<evidence type="ECO:0000256" key="5">
    <source>
        <dbReference type="ARBA" id="ARBA00033748"/>
    </source>
</evidence>
<feature type="binding site" evidence="6">
    <location>
        <position position="155"/>
    </location>
    <ligand>
        <name>FMN</name>
        <dbReference type="ChEBI" id="CHEBI:58210"/>
    </ligand>
</feature>
<accession>W9AT28</accession>
<sequence>MTEPFVLAGFTMSTVSHGNFGLWRHPQDQTSRYTELRYWVELAQLLDTGGFDALFIADAVGQLDVFGGNADAALTRAVQTPVTDPLLAVSAMAAATEHLGFGITVSTTYESPYLLARKFSTLDHLTGGRIGWNVVTSLLDSAARNIIGRDRQIPHDERYAIAQEFLEVTYKLWEGSWEPGAVRRDRDRGVYTDATKVHQIGHEGTYFSVPGAHLVEPSPQRTPVLFQAGTSPAGREFAARNAELVFASDPRPDVLRTNIDDIRRRAVAHGRRPDAIKFLTSVEIVVDSTDAAAQAKVADLARFHDLEAGLVLLSALSGVDWSEYGVDRPIEQFDTDASRSILAAVADPEARHRITLRDYVGGLGGFGGELFVGSASTVADALEGYAQHTGVDGFNIVYHVTPGSFADVAEHLIPELRRRGRAREAGGATTLRQRIFGTESAYLPADHPGTAFRRQKIPSI</sequence>
<dbReference type="NCBIfam" id="TIGR03860">
    <property type="entry name" value="FMN_nitrolo"/>
    <property type="match status" value="1"/>
</dbReference>
<gene>
    <name evidence="8" type="ORF">BN977_00537</name>
</gene>
<dbReference type="EMBL" id="CCBB010000001">
    <property type="protein sequence ID" value="CDO05761.1"/>
    <property type="molecule type" value="Genomic_DNA"/>
</dbReference>
<dbReference type="PANTHER" id="PTHR30011:SF16">
    <property type="entry name" value="C2H2 FINGER DOMAIN TRANSCRIPTION FACTOR (EUROFUNG)-RELATED"/>
    <property type="match status" value="1"/>
</dbReference>
<dbReference type="PANTHER" id="PTHR30011">
    <property type="entry name" value="ALKANESULFONATE MONOOXYGENASE-RELATED"/>
    <property type="match status" value="1"/>
</dbReference>
<keyword evidence="3" id="KW-0560">Oxidoreductase</keyword>
<dbReference type="Pfam" id="PF00296">
    <property type="entry name" value="Bac_luciferase"/>
    <property type="match status" value="1"/>
</dbReference>
<keyword evidence="1 6" id="KW-0285">Flavoprotein</keyword>
<dbReference type="InterPro" id="IPR051260">
    <property type="entry name" value="Diverse_substr_monoxygenases"/>
</dbReference>
<evidence type="ECO:0000259" key="7">
    <source>
        <dbReference type="Pfam" id="PF00296"/>
    </source>
</evidence>
<organism evidence="8 9">
    <name type="scientific">Mycolicibacterium cosmeticum</name>
    <dbReference type="NCBI Taxonomy" id="258533"/>
    <lineage>
        <taxon>Bacteria</taxon>
        <taxon>Bacillati</taxon>
        <taxon>Actinomycetota</taxon>
        <taxon>Actinomycetes</taxon>
        <taxon>Mycobacteriales</taxon>
        <taxon>Mycobacteriaceae</taxon>
        <taxon>Mycolicibacterium</taxon>
    </lineage>
</organism>
<proteinExistence type="inferred from homology"/>
<dbReference type="AlphaFoldDB" id="W9AT28"/>
<dbReference type="SUPFAM" id="SSF51679">
    <property type="entry name" value="Bacterial luciferase-like"/>
    <property type="match status" value="1"/>
</dbReference>
<reference evidence="8" key="2">
    <citation type="submission" date="2014-03" db="EMBL/GenBank/DDBJ databases">
        <authorList>
            <person name="Urmite Genomes"/>
        </authorList>
    </citation>
    <scope>NUCLEOTIDE SEQUENCE</scope>
    <source>
        <strain evidence="8">DSM 44829</strain>
    </source>
</reference>
<dbReference type="InterPro" id="IPR016215">
    <property type="entry name" value="NTA_MOA"/>
</dbReference>
<evidence type="ECO:0000313" key="8">
    <source>
        <dbReference type="EMBL" id="CDO05761.1"/>
    </source>
</evidence>
<evidence type="ECO:0000256" key="3">
    <source>
        <dbReference type="ARBA" id="ARBA00023002"/>
    </source>
</evidence>
<feature type="binding site" evidence="6">
    <location>
        <position position="104"/>
    </location>
    <ligand>
        <name>FMN</name>
        <dbReference type="ChEBI" id="CHEBI:58210"/>
    </ligand>
</feature>
<name>W9AT28_MYCCO</name>
<dbReference type="STRING" id="258533.BN977_00537"/>
<keyword evidence="2 6" id="KW-0288">FMN</keyword>
<evidence type="ECO:0000256" key="2">
    <source>
        <dbReference type="ARBA" id="ARBA00022643"/>
    </source>
</evidence>
<keyword evidence="9" id="KW-1185">Reference proteome</keyword>
<dbReference type="Proteomes" id="UP000028870">
    <property type="component" value="Unassembled WGS sequence"/>
</dbReference>
<protein>
    <submittedName>
        <fullName evidence="8">Monoxygenase</fullName>
    </submittedName>
</protein>
<evidence type="ECO:0000313" key="9">
    <source>
        <dbReference type="Proteomes" id="UP000028870"/>
    </source>
</evidence>
<feature type="domain" description="Luciferase-like" evidence="7">
    <location>
        <begin position="23"/>
        <end position="390"/>
    </location>
</feature>
<keyword evidence="4" id="KW-0503">Monooxygenase</keyword>
<dbReference type="GO" id="GO:0004497">
    <property type="term" value="F:monooxygenase activity"/>
    <property type="evidence" value="ECO:0007669"/>
    <property type="project" value="UniProtKB-KW"/>
</dbReference>
<comment type="similarity">
    <text evidence="5">Belongs to the NtaA/SnaA/DszA monooxygenase family.</text>
</comment>
<feature type="binding site" evidence="6">
    <location>
        <position position="58"/>
    </location>
    <ligand>
        <name>FMN</name>
        <dbReference type="ChEBI" id="CHEBI:58210"/>
    </ligand>
</feature>
<evidence type="ECO:0000256" key="6">
    <source>
        <dbReference type="PIRSR" id="PIRSR000337-1"/>
    </source>
</evidence>
<dbReference type="InterPro" id="IPR036661">
    <property type="entry name" value="Luciferase-like_sf"/>
</dbReference>
<feature type="binding site" evidence="6">
    <location>
        <position position="159"/>
    </location>
    <ligand>
        <name>FMN</name>
        <dbReference type="ChEBI" id="CHEBI:58210"/>
    </ligand>
</feature>
<comment type="caution">
    <text evidence="8">The sequence shown here is derived from an EMBL/GenBank/DDBJ whole genome shotgun (WGS) entry which is preliminary data.</text>
</comment>
<dbReference type="RefSeq" id="WP_036396221.1">
    <property type="nucleotide sequence ID" value="NZ_CCBB010000001.1"/>
</dbReference>
<evidence type="ECO:0000256" key="4">
    <source>
        <dbReference type="ARBA" id="ARBA00023033"/>
    </source>
</evidence>
<dbReference type="eggNOG" id="COG2141">
    <property type="taxonomic scope" value="Bacteria"/>
</dbReference>
<dbReference type="OrthoDB" id="8320141at2"/>
<dbReference type="InterPro" id="IPR011251">
    <property type="entry name" value="Luciferase-like_dom"/>
</dbReference>
<reference evidence="8" key="1">
    <citation type="submission" date="2014-03" db="EMBL/GenBank/DDBJ databases">
        <title>Draft Genome Sequence of Mycobacterium cosmeticum DSM 44829.</title>
        <authorList>
            <person name="Croce O."/>
            <person name="Robert C."/>
            <person name="Raoult D."/>
            <person name="Drancourt M."/>
        </authorList>
    </citation>
    <scope>NUCLEOTIDE SEQUENCE [LARGE SCALE GENOMIC DNA]</scope>
    <source>
        <strain evidence="8">DSM 44829</strain>
    </source>
</reference>
<dbReference type="PIRSF" id="PIRSF000337">
    <property type="entry name" value="NTA_MOA"/>
    <property type="match status" value="1"/>
</dbReference>
<feature type="binding site" evidence="6">
    <location>
        <position position="231"/>
    </location>
    <ligand>
        <name>FMN</name>
        <dbReference type="ChEBI" id="CHEBI:58210"/>
    </ligand>
</feature>
<evidence type="ECO:0000256" key="1">
    <source>
        <dbReference type="ARBA" id="ARBA00022630"/>
    </source>
</evidence>
<dbReference type="GO" id="GO:0016705">
    <property type="term" value="F:oxidoreductase activity, acting on paired donors, with incorporation or reduction of molecular oxygen"/>
    <property type="evidence" value="ECO:0007669"/>
    <property type="project" value="InterPro"/>
</dbReference>
<dbReference type="Gene3D" id="3.20.20.30">
    <property type="entry name" value="Luciferase-like domain"/>
    <property type="match status" value="1"/>
</dbReference>